<dbReference type="RefSeq" id="WP_143086204.1">
    <property type="nucleotide sequence ID" value="NZ_FOEF01000006.1"/>
</dbReference>
<proteinExistence type="predicted"/>
<keyword evidence="2" id="KW-1185">Reference proteome</keyword>
<gene>
    <name evidence="1" type="ORF">SAMN04489732_10649</name>
</gene>
<dbReference type="AlphaFoldDB" id="A0A1H8WY42"/>
<name>A0A1H8WY42_9PSEU</name>
<dbReference type="OrthoDB" id="4338318at2"/>
<reference evidence="1 2" key="1">
    <citation type="submission" date="2016-10" db="EMBL/GenBank/DDBJ databases">
        <authorList>
            <person name="de Groot N.N."/>
        </authorList>
    </citation>
    <scope>NUCLEOTIDE SEQUENCE [LARGE SCALE GENOMIC DNA]</scope>
    <source>
        <strain evidence="1 2">DSM 44993</strain>
    </source>
</reference>
<evidence type="ECO:0000313" key="2">
    <source>
        <dbReference type="Proteomes" id="UP000198582"/>
    </source>
</evidence>
<sequence>MPVPSSRRANAPDPQVEVFALEGNLFCAMTYPSALLNYIGARRIRLAPGIMRGFPEGGVLIAGVTAIENSAKAEVERFASLFEGAIKASMDGRRSRHIDFSWESMDLFSSRRGNLVTKIEAEDSGFKFTTPEFDQAKVGYAELFSRRSVRELIRELSESGFAREQELLSKRGAKHDEFQKAIDDIRRTELLSTEYLLQCRKTSSQLLKTSRKDDISSGNGIDLRCASCNRPFSDELIAEGYSLNKIGKEMLNGSHWMTVWVSNLLVKLGVPLSSTYWNIEESSEEVDIVADYIDRVWIFELKDRDFGAGDAYPFNYRKARYSADKAVIVTTGKVSADARRVFSELGGPTGPIIIEGLEHAENILKYEFERASLVQERRLLSLLAAVSGYEFSAMLPQVSEG</sequence>
<organism evidence="1 2">
    <name type="scientific">Amycolatopsis saalfeldensis</name>
    <dbReference type="NCBI Taxonomy" id="394193"/>
    <lineage>
        <taxon>Bacteria</taxon>
        <taxon>Bacillati</taxon>
        <taxon>Actinomycetota</taxon>
        <taxon>Actinomycetes</taxon>
        <taxon>Pseudonocardiales</taxon>
        <taxon>Pseudonocardiaceae</taxon>
        <taxon>Amycolatopsis</taxon>
    </lineage>
</organism>
<dbReference type="Proteomes" id="UP000198582">
    <property type="component" value="Unassembled WGS sequence"/>
</dbReference>
<evidence type="ECO:0008006" key="3">
    <source>
        <dbReference type="Google" id="ProtNLM"/>
    </source>
</evidence>
<accession>A0A1H8WY42</accession>
<evidence type="ECO:0000313" key="1">
    <source>
        <dbReference type="EMBL" id="SEP32572.1"/>
    </source>
</evidence>
<protein>
    <recommendedName>
        <fullName evidence="3">Restriction endonuclease</fullName>
    </recommendedName>
</protein>
<dbReference type="EMBL" id="FOEF01000006">
    <property type="protein sequence ID" value="SEP32572.1"/>
    <property type="molecule type" value="Genomic_DNA"/>
</dbReference>